<dbReference type="Proteomes" id="UP001366166">
    <property type="component" value="Chromosome"/>
</dbReference>
<dbReference type="InterPro" id="IPR000262">
    <property type="entry name" value="FMN-dep_DH"/>
</dbReference>
<dbReference type="GO" id="GO:0010181">
    <property type="term" value="F:FMN binding"/>
    <property type="evidence" value="ECO:0007669"/>
    <property type="project" value="InterPro"/>
</dbReference>
<sequence>MTLGEIYTKGEQDLMSRELGFALGSVETGWVGANNRAVFDRWALRQKAINAPPSAETSVNFLGVDISAPVVMSAITMPIPGICEDGLLKVAQGLAEAGSVMWTGTPIPQDLQGLLATGVPLIASVKPYEDRDRLKADVEKITAEGVGMISLEIDAAMGTKIQDKPMATGCAPLSFAELQELRGLIKGKMIAKGVLSVPDAQLCVQAGVDAVVLSNHGAHTIDYLPHPLQVAQEVVAAIDGRAYIVMDGGFRRGTDVIKGLAMGADAIGLGRPILYALAAGEAQGVRDLIACLQEEMRRTMVMLGAQSPRDLGPECLIKL</sequence>
<comment type="cofactor">
    <cofactor evidence="1">
        <name>FMN</name>
        <dbReference type="ChEBI" id="CHEBI:58210"/>
    </cofactor>
</comment>
<evidence type="ECO:0000256" key="1">
    <source>
        <dbReference type="ARBA" id="ARBA00001917"/>
    </source>
</evidence>
<evidence type="ECO:0000313" key="9">
    <source>
        <dbReference type="Proteomes" id="UP001366166"/>
    </source>
</evidence>
<dbReference type="PIRSF" id="PIRSF000138">
    <property type="entry name" value="Al-hdrx_acd_dh"/>
    <property type="match status" value="1"/>
</dbReference>
<protein>
    <submittedName>
        <fullName evidence="8">Dehydrogenase, FMN-dependent</fullName>
    </submittedName>
</protein>
<dbReference type="InterPro" id="IPR013785">
    <property type="entry name" value="Aldolase_TIM"/>
</dbReference>
<evidence type="ECO:0000313" key="8">
    <source>
        <dbReference type="EMBL" id="BEQ16222.1"/>
    </source>
</evidence>
<gene>
    <name evidence="8" type="ORF">FAK_32880</name>
</gene>
<evidence type="ECO:0000256" key="2">
    <source>
        <dbReference type="ARBA" id="ARBA00022630"/>
    </source>
</evidence>
<evidence type="ECO:0000256" key="4">
    <source>
        <dbReference type="ARBA" id="ARBA00024042"/>
    </source>
</evidence>
<dbReference type="RefSeq" id="WP_338601740.1">
    <property type="nucleotide sequence ID" value="NZ_AP028679.1"/>
</dbReference>
<accession>A0AAU9EIC9</accession>
<reference evidence="9" key="1">
    <citation type="journal article" date="2023" name="Arch. Microbiol.">
        <title>Desulfoferula mesophilus gen. nov. sp. nov., a mesophilic sulfate-reducing bacterium isolated from a brackish lake sediment.</title>
        <authorList>
            <person name="Watanabe T."/>
            <person name="Yabe T."/>
            <person name="Tsuji J.M."/>
            <person name="Fukui M."/>
        </authorList>
    </citation>
    <scope>NUCLEOTIDE SEQUENCE [LARGE SCALE GENOMIC DNA]</scope>
    <source>
        <strain evidence="9">12FAK</strain>
    </source>
</reference>
<evidence type="ECO:0000256" key="5">
    <source>
        <dbReference type="PIRSR" id="PIRSR000138-1"/>
    </source>
</evidence>
<dbReference type="EMBL" id="AP028679">
    <property type="protein sequence ID" value="BEQ16222.1"/>
    <property type="molecule type" value="Genomic_DNA"/>
</dbReference>
<dbReference type="PANTHER" id="PTHR10578:SF107">
    <property type="entry name" value="2-HYDROXYACID OXIDASE 1"/>
    <property type="match status" value="1"/>
</dbReference>
<evidence type="ECO:0000256" key="3">
    <source>
        <dbReference type="ARBA" id="ARBA00022643"/>
    </source>
</evidence>
<evidence type="ECO:0000256" key="6">
    <source>
        <dbReference type="PIRSR" id="PIRSR000138-2"/>
    </source>
</evidence>
<feature type="binding site" evidence="6">
    <location>
        <position position="214"/>
    </location>
    <ligand>
        <name>FMN</name>
        <dbReference type="ChEBI" id="CHEBI:58210"/>
    </ligand>
</feature>
<comment type="similarity">
    <text evidence="4">Belongs to the FMN-dependent alpha-hydroxy acid dehydrogenase family.</text>
</comment>
<feature type="binding site" evidence="6">
    <location>
        <begin position="247"/>
        <end position="251"/>
    </location>
    <ligand>
        <name>FMN</name>
        <dbReference type="ChEBI" id="CHEBI:58210"/>
    </ligand>
</feature>
<keyword evidence="2 6" id="KW-0285">Flavoprotein</keyword>
<feature type="domain" description="FMN-dependent dehydrogenase" evidence="7">
    <location>
        <begin position="19"/>
        <end position="159"/>
    </location>
</feature>
<dbReference type="GO" id="GO:0016491">
    <property type="term" value="F:oxidoreductase activity"/>
    <property type="evidence" value="ECO:0007669"/>
    <property type="project" value="InterPro"/>
</dbReference>
<feature type="binding site" evidence="6">
    <location>
        <begin position="270"/>
        <end position="271"/>
    </location>
    <ligand>
        <name>FMN</name>
        <dbReference type="ChEBI" id="CHEBI:58210"/>
    </ligand>
</feature>
<feature type="active site" description="Proton acceptor" evidence="5">
    <location>
        <position position="216"/>
    </location>
</feature>
<feature type="binding site" evidence="6">
    <location>
        <position position="192"/>
    </location>
    <ligand>
        <name>FMN</name>
        <dbReference type="ChEBI" id="CHEBI:58210"/>
    </ligand>
</feature>
<dbReference type="KEGG" id="dmp:FAK_32880"/>
<proteinExistence type="inferred from homology"/>
<dbReference type="Pfam" id="PF01070">
    <property type="entry name" value="FMN_dh"/>
    <property type="match status" value="2"/>
</dbReference>
<dbReference type="AlphaFoldDB" id="A0AAU9EIC9"/>
<feature type="domain" description="FMN-dependent dehydrogenase" evidence="7">
    <location>
        <begin position="172"/>
        <end position="316"/>
    </location>
</feature>
<keyword evidence="9" id="KW-1185">Reference proteome</keyword>
<evidence type="ECO:0000259" key="7">
    <source>
        <dbReference type="Pfam" id="PF01070"/>
    </source>
</evidence>
<name>A0AAU9EIC9_9BACT</name>
<dbReference type="PANTHER" id="PTHR10578">
    <property type="entry name" value="S -2-HYDROXY-ACID OXIDASE-RELATED"/>
    <property type="match status" value="1"/>
</dbReference>
<dbReference type="Gene3D" id="3.20.20.70">
    <property type="entry name" value="Aldolase class I"/>
    <property type="match status" value="1"/>
</dbReference>
<organism evidence="8 9">
    <name type="scientific">Desulfoferula mesophila</name>
    <dbReference type="NCBI Taxonomy" id="3058419"/>
    <lineage>
        <taxon>Bacteria</taxon>
        <taxon>Pseudomonadati</taxon>
        <taxon>Thermodesulfobacteriota</taxon>
        <taxon>Desulfarculia</taxon>
        <taxon>Desulfarculales</taxon>
        <taxon>Desulfarculaceae</taxon>
        <taxon>Desulfoferula</taxon>
    </lineage>
</organism>
<keyword evidence="3 6" id="KW-0288">FMN</keyword>
<feature type="binding site" evidence="6">
    <location>
        <position position="216"/>
    </location>
    <ligand>
        <name>glyoxylate</name>
        <dbReference type="ChEBI" id="CHEBI:36655"/>
    </ligand>
</feature>
<dbReference type="InterPro" id="IPR012133">
    <property type="entry name" value="Alpha-hydoxy_acid_DH_FMN"/>
</dbReference>
<dbReference type="SUPFAM" id="SSF51395">
    <property type="entry name" value="FMN-linked oxidoreductases"/>
    <property type="match status" value="1"/>
</dbReference>